<evidence type="ECO:0000259" key="2">
    <source>
        <dbReference type="Pfam" id="PF24800"/>
    </source>
</evidence>
<sequence length="259" mass="28237">MSPHSALGIAQIIFYVPVVPLALWLMRRNGGIHPRMAWWPLIPFSLIRLAGGPLVIMLHRDPTNIALATVAMIFLNIGVMPLLVAASGFLRIVIIDNPKIIDHSLLMQKYLRLSNIIAIALLSAGGGLGSQPENPLRSIGRALSFAGYGIFTVELVSIVAAATHLTRYYRVLLSSSRNALVALFLASPFLLVRTIYAFIQVANQHNVFSRWNPLYGSAALFAVMALLMEYVCLVTFVSTGFSIAPSRGVPPTLEIECEA</sequence>
<dbReference type="InterPro" id="IPR056119">
    <property type="entry name" value="DUF7702"/>
</dbReference>
<dbReference type="EMBL" id="JAPDFR010000001">
    <property type="protein sequence ID" value="KAK0392962.1"/>
    <property type="molecule type" value="Genomic_DNA"/>
</dbReference>
<comment type="caution">
    <text evidence="3">The sequence shown here is derived from an EMBL/GenBank/DDBJ whole genome shotgun (WGS) entry which is preliminary data.</text>
</comment>
<dbReference type="PANTHER" id="PTHR42109">
    <property type="entry name" value="UNPLACED GENOMIC SCAFFOLD UM_SCAF_CONTIG_1.265, WHOLE GENOME SHOTGUN SEQUENCE"/>
    <property type="match status" value="1"/>
</dbReference>
<name>A0AA39GSW4_SARSR</name>
<organism evidence="3 4">
    <name type="scientific">Sarocladium strictum</name>
    <name type="common">Black bundle disease fungus</name>
    <name type="synonym">Acremonium strictum</name>
    <dbReference type="NCBI Taxonomy" id="5046"/>
    <lineage>
        <taxon>Eukaryota</taxon>
        <taxon>Fungi</taxon>
        <taxon>Dikarya</taxon>
        <taxon>Ascomycota</taxon>
        <taxon>Pezizomycotina</taxon>
        <taxon>Sordariomycetes</taxon>
        <taxon>Hypocreomycetidae</taxon>
        <taxon>Hypocreales</taxon>
        <taxon>Sarocladiaceae</taxon>
        <taxon>Sarocladium</taxon>
    </lineage>
</organism>
<dbReference type="AlphaFoldDB" id="A0AA39GSW4"/>
<evidence type="ECO:0000313" key="4">
    <source>
        <dbReference type="Proteomes" id="UP001175261"/>
    </source>
</evidence>
<feature type="transmembrane region" description="Helical" evidence="1">
    <location>
        <begin position="178"/>
        <end position="202"/>
    </location>
</feature>
<feature type="transmembrane region" description="Helical" evidence="1">
    <location>
        <begin position="214"/>
        <end position="237"/>
    </location>
</feature>
<reference evidence="3" key="1">
    <citation type="submission" date="2022-10" db="EMBL/GenBank/DDBJ databases">
        <title>Determination and structural analysis of whole genome sequence of Sarocladium strictum F4-1.</title>
        <authorList>
            <person name="Hu L."/>
            <person name="Jiang Y."/>
        </authorList>
    </citation>
    <scope>NUCLEOTIDE SEQUENCE</scope>
    <source>
        <strain evidence="3">F4-1</strain>
    </source>
</reference>
<evidence type="ECO:0000313" key="3">
    <source>
        <dbReference type="EMBL" id="KAK0392962.1"/>
    </source>
</evidence>
<feature type="transmembrane region" description="Helical" evidence="1">
    <location>
        <begin position="65"/>
        <end position="90"/>
    </location>
</feature>
<proteinExistence type="predicted"/>
<feature type="transmembrane region" description="Helical" evidence="1">
    <location>
        <begin position="142"/>
        <end position="166"/>
    </location>
</feature>
<protein>
    <recommendedName>
        <fullName evidence="2">DUF7702 domain-containing protein</fullName>
    </recommendedName>
</protein>
<dbReference type="Pfam" id="PF24800">
    <property type="entry name" value="DUF7702"/>
    <property type="match status" value="1"/>
</dbReference>
<feature type="transmembrane region" description="Helical" evidence="1">
    <location>
        <begin position="38"/>
        <end position="59"/>
    </location>
</feature>
<dbReference type="PANTHER" id="PTHR42109:SF2">
    <property type="entry name" value="INTEGRAL MEMBRANE PROTEIN"/>
    <property type="match status" value="1"/>
</dbReference>
<feature type="transmembrane region" description="Helical" evidence="1">
    <location>
        <begin position="110"/>
        <end position="130"/>
    </location>
</feature>
<dbReference type="Proteomes" id="UP001175261">
    <property type="component" value="Unassembled WGS sequence"/>
</dbReference>
<keyword evidence="1" id="KW-0472">Membrane</keyword>
<feature type="transmembrane region" description="Helical" evidence="1">
    <location>
        <begin position="6"/>
        <end position="26"/>
    </location>
</feature>
<keyword evidence="1" id="KW-1133">Transmembrane helix</keyword>
<evidence type="ECO:0000256" key="1">
    <source>
        <dbReference type="SAM" id="Phobius"/>
    </source>
</evidence>
<keyword evidence="1" id="KW-0812">Transmembrane</keyword>
<feature type="domain" description="DUF7702" evidence="2">
    <location>
        <begin position="4"/>
        <end position="243"/>
    </location>
</feature>
<keyword evidence="4" id="KW-1185">Reference proteome</keyword>
<accession>A0AA39GSW4</accession>
<gene>
    <name evidence="3" type="ORF">NLU13_2456</name>
</gene>